<sequence length="429" mass="47082">MTIHVIGLGVAQQAVLTANALNALKQAQIIIGSTRQLQTIANLVDHQAQQNLASKNQQFIALPKLNELKTLLVTFADQQVCILASGDPLYFGIGRWLSQQDNNSALYFYPAVSSIQAACHKLGLSLQDCDAISLHGRPVETLRSLIRHNQTLVILTDQYSQPKRLAQECFTMGYHAAKITVCEDLGYEKEQVRSFSVAELLTESTALAEINFSDLQVTVIETGVSQIMPQFPGFNDELFITGKTAGKGLITKREVRLAVLSLLQPTRGDVAWDVGAGCGGIAVEWAYWNKAGQVHAIEHNDQRFDCLQQNIQRFGVVDNLTAIQGRAPAVLDSLPQANKVFIGGSDGEMSELLAFCWMQLPEHGVLVASAVMENTKQQLLTFRDELLMVGSATIETSQIAVSRGEELAGQLVYRPNLPVTLFRFQKNST</sequence>
<evidence type="ECO:0000259" key="6">
    <source>
        <dbReference type="Pfam" id="PF00590"/>
    </source>
</evidence>
<dbReference type="Pfam" id="PF00590">
    <property type="entry name" value="TP_methylase"/>
    <property type="match status" value="1"/>
</dbReference>
<dbReference type="InterPro" id="IPR012818">
    <property type="entry name" value="CbiE"/>
</dbReference>
<dbReference type="InterPro" id="IPR019012">
    <property type="entry name" value="RNA_cap_Gua-N2-MeTrfase"/>
</dbReference>
<dbReference type="EMBL" id="FO203512">
    <property type="protein sequence ID" value="CCK74461.1"/>
    <property type="molecule type" value="Genomic_DNA"/>
</dbReference>
<dbReference type="NCBIfam" id="TIGR02469">
    <property type="entry name" value="CbiT"/>
    <property type="match status" value="1"/>
</dbReference>
<name>R4YJK0_OLEAN</name>
<keyword evidence="2" id="KW-0169">Cobalamin biosynthesis</keyword>
<dbReference type="Gene3D" id="3.40.1010.10">
    <property type="entry name" value="Cobalt-precorrin-4 Transmethylase, Domain 1"/>
    <property type="match status" value="1"/>
</dbReference>
<reference evidence="7 8" key="1">
    <citation type="journal article" date="2013" name="Nat. Commun.">
        <title>Genome sequence and functional genomic analysis of the oil-degrading bacterium Oleispira antarctica.</title>
        <authorList>
            <person name="Kube M."/>
            <person name="Chernikova T.N."/>
            <person name="Al-Ramahi Y."/>
            <person name="Beloqui A."/>
            <person name="Lopez-Cortez N."/>
            <person name="Guazzaroni M.E."/>
            <person name="Heipieper H.J."/>
            <person name="Klages S."/>
            <person name="Kotsyurbenko O.R."/>
            <person name="Langer I."/>
            <person name="Nechitaylo T.Y."/>
            <person name="Lunsdorf H."/>
            <person name="Fernandez M."/>
            <person name="Juarez S."/>
            <person name="Ciordia S."/>
            <person name="Singer A."/>
            <person name="Kagan O."/>
            <person name="Egorova O."/>
            <person name="Petit P.A."/>
            <person name="Stogios P."/>
            <person name="Kim Y."/>
            <person name="Tchigvintsev A."/>
            <person name="Flick R."/>
            <person name="Denaro R."/>
            <person name="Genovese M."/>
            <person name="Albar J.P."/>
            <person name="Reva O.N."/>
            <person name="Martinez-Gomariz M."/>
            <person name="Tran H."/>
            <person name="Ferrer M."/>
            <person name="Savchenko A."/>
            <person name="Yakunin A.F."/>
            <person name="Yakimov M.M."/>
            <person name="Golyshina O.V."/>
            <person name="Reinhardt R."/>
            <person name="Golyshin P.N."/>
        </authorList>
    </citation>
    <scope>NUCLEOTIDE SEQUENCE [LARGE SCALE GENOMIC DNA]</scope>
</reference>
<proteinExistence type="predicted"/>
<keyword evidence="8" id="KW-1185">Reference proteome</keyword>
<dbReference type="Gene3D" id="3.40.50.150">
    <property type="entry name" value="Vaccinia Virus protein VP39"/>
    <property type="match status" value="1"/>
</dbReference>
<dbReference type="EC" id="2.1.1.132" evidence="7"/>
<evidence type="ECO:0000313" key="8">
    <source>
        <dbReference type="Proteomes" id="UP000032749"/>
    </source>
</evidence>
<dbReference type="PANTHER" id="PTHR43182">
    <property type="entry name" value="COBALT-PRECORRIN-6B C(15)-METHYLTRANSFERASE (DECARBOXYLATING)"/>
    <property type="match status" value="1"/>
</dbReference>
<dbReference type="InterPro" id="IPR035996">
    <property type="entry name" value="4pyrrol_Methylase_sf"/>
</dbReference>
<dbReference type="PANTHER" id="PTHR43182:SF1">
    <property type="entry name" value="COBALT-PRECORRIN-7 C(5)-METHYLTRANSFERASE"/>
    <property type="match status" value="1"/>
</dbReference>
<dbReference type="OrthoDB" id="9787825at2"/>
<dbReference type="Gene3D" id="3.30.950.10">
    <property type="entry name" value="Methyltransferase, Cobalt-precorrin-4 Transmethylase, Domain 2"/>
    <property type="match status" value="1"/>
</dbReference>
<dbReference type="AlphaFoldDB" id="R4YJK0"/>
<dbReference type="InterPro" id="IPR014008">
    <property type="entry name" value="Cbl_synth_MTase_CbiT"/>
</dbReference>
<dbReference type="SUPFAM" id="SSF53790">
    <property type="entry name" value="Tetrapyrrole methylase"/>
    <property type="match status" value="1"/>
</dbReference>
<feature type="domain" description="Tetrapyrrole methylase" evidence="6">
    <location>
        <begin position="2"/>
        <end position="200"/>
    </location>
</feature>
<gene>
    <name evidence="7" type="primary">cobL</name>
    <name evidence="7" type="ORF">OLEAN_C02850</name>
</gene>
<dbReference type="InterPro" id="IPR014777">
    <property type="entry name" value="4pyrrole_Mease_sub1"/>
</dbReference>
<accession>R4YJK0</accession>
<evidence type="ECO:0000256" key="2">
    <source>
        <dbReference type="ARBA" id="ARBA00022573"/>
    </source>
</evidence>
<dbReference type="GO" id="GO:0009236">
    <property type="term" value="P:cobalamin biosynthetic process"/>
    <property type="evidence" value="ECO:0007669"/>
    <property type="project" value="UniProtKB-UniPathway"/>
</dbReference>
<evidence type="ECO:0000313" key="7">
    <source>
        <dbReference type="EMBL" id="CCK74461.1"/>
    </source>
</evidence>
<dbReference type="CDD" id="cd11644">
    <property type="entry name" value="Precorrin-6Y-MT"/>
    <property type="match status" value="1"/>
</dbReference>
<comment type="pathway">
    <text evidence="1">Cofactor biosynthesis; adenosylcobalamin biosynthesis.</text>
</comment>
<dbReference type="InterPro" id="IPR029063">
    <property type="entry name" value="SAM-dependent_MTases_sf"/>
</dbReference>
<dbReference type="InterPro" id="IPR000878">
    <property type="entry name" value="4pyrrol_Mease"/>
</dbReference>
<dbReference type="PATRIC" id="fig|698738.3.peg.294"/>
<dbReference type="InterPro" id="IPR006365">
    <property type="entry name" value="Cbl_synth_CobL"/>
</dbReference>
<dbReference type="InterPro" id="IPR014776">
    <property type="entry name" value="4pyrrole_Mease_sub2"/>
</dbReference>
<dbReference type="Pfam" id="PF09445">
    <property type="entry name" value="Methyltransf_15"/>
    <property type="match status" value="1"/>
</dbReference>
<keyword evidence="4 7" id="KW-0808">Transferase</keyword>
<dbReference type="GO" id="GO:0008276">
    <property type="term" value="F:protein methyltransferase activity"/>
    <property type="evidence" value="ECO:0007669"/>
    <property type="project" value="InterPro"/>
</dbReference>
<dbReference type="SUPFAM" id="SSF53335">
    <property type="entry name" value="S-adenosyl-L-methionine-dependent methyltransferases"/>
    <property type="match status" value="1"/>
</dbReference>
<evidence type="ECO:0000256" key="5">
    <source>
        <dbReference type="ARBA" id="ARBA00022691"/>
    </source>
</evidence>
<keyword evidence="3 7" id="KW-0489">Methyltransferase</keyword>
<dbReference type="HOGENOM" id="CLU_031955_1_2_6"/>
<organism evidence="7 8">
    <name type="scientific">Oleispira antarctica RB-8</name>
    <dbReference type="NCBI Taxonomy" id="698738"/>
    <lineage>
        <taxon>Bacteria</taxon>
        <taxon>Pseudomonadati</taxon>
        <taxon>Pseudomonadota</taxon>
        <taxon>Gammaproteobacteria</taxon>
        <taxon>Oceanospirillales</taxon>
        <taxon>Oceanospirillaceae</taxon>
        <taxon>Oleispira</taxon>
    </lineage>
</organism>
<dbReference type="UniPathway" id="UPA00148"/>
<dbReference type="STRING" id="698738.OLEAN_C02850"/>
<dbReference type="NCBIfam" id="TIGR02467">
    <property type="entry name" value="CbiE"/>
    <property type="match status" value="1"/>
</dbReference>
<dbReference type="GO" id="GO:0036261">
    <property type="term" value="P:7-methylguanosine cap hypermethylation"/>
    <property type="evidence" value="ECO:0007669"/>
    <property type="project" value="InterPro"/>
</dbReference>
<dbReference type="Proteomes" id="UP000032749">
    <property type="component" value="Chromosome"/>
</dbReference>
<evidence type="ECO:0000256" key="1">
    <source>
        <dbReference type="ARBA" id="ARBA00004953"/>
    </source>
</evidence>
<evidence type="ECO:0000256" key="3">
    <source>
        <dbReference type="ARBA" id="ARBA00022603"/>
    </source>
</evidence>
<evidence type="ECO:0000256" key="4">
    <source>
        <dbReference type="ARBA" id="ARBA00022679"/>
    </source>
</evidence>
<dbReference type="InterPro" id="IPR050714">
    <property type="entry name" value="Cobalamin_biosynth_MTase"/>
</dbReference>
<dbReference type="PIRSF" id="PIRSF036428">
    <property type="entry name" value="CobL"/>
    <property type="match status" value="1"/>
</dbReference>
<keyword evidence="5" id="KW-0949">S-adenosyl-L-methionine</keyword>
<protein>
    <submittedName>
        <fullName evidence="7">Precorrin-6Y C5,15-methyltransferase</fullName>
        <ecNumber evidence="7">2.1.1.132</ecNumber>
    </submittedName>
</protein>
<dbReference type="GO" id="GO:0046025">
    <property type="term" value="F:precorrin-6Y C5,15-methyltransferase (decarboxylating) activity"/>
    <property type="evidence" value="ECO:0007669"/>
    <property type="project" value="UniProtKB-EC"/>
</dbReference>
<dbReference type="KEGG" id="oai:OLEAN_C02850"/>